<accession>A0A939RY79</accession>
<evidence type="ECO:0000256" key="1">
    <source>
        <dbReference type="SAM" id="MobiDB-lite"/>
    </source>
</evidence>
<feature type="compositionally biased region" description="Basic and acidic residues" evidence="1">
    <location>
        <begin position="28"/>
        <end position="70"/>
    </location>
</feature>
<dbReference type="RefSeq" id="WP_208045087.1">
    <property type="nucleotide sequence ID" value="NZ_JAGDYL010000006.1"/>
</dbReference>
<evidence type="ECO:0000313" key="2">
    <source>
        <dbReference type="EMBL" id="MBO1804591.1"/>
    </source>
</evidence>
<sequence>MSTSTSNETSSGNTREAAMRRHPSYQAKQHEEPEQGQHDDEVYEEGARRAAQASERERRGGTDLAREAAS</sequence>
<feature type="region of interest" description="Disordered" evidence="1">
    <location>
        <begin position="1"/>
        <end position="70"/>
    </location>
</feature>
<evidence type="ECO:0000313" key="3">
    <source>
        <dbReference type="Proteomes" id="UP000664398"/>
    </source>
</evidence>
<feature type="compositionally biased region" description="Low complexity" evidence="1">
    <location>
        <begin position="1"/>
        <end position="14"/>
    </location>
</feature>
<reference evidence="2" key="1">
    <citation type="submission" date="2021-03" db="EMBL/GenBank/DDBJ databases">
        <title>Leucobacter chromiisoli sp. nov., isolated from chromium-containing soil of chemical plant.</title>
        <authorList>
            <person name="Xu Z."/>
        </authorList>
    </citation>
    <scope>NUCLEOTIDE SEQUENCE</scope>
    <source>
        <strain evidence="2">A2</strain>
    </source>
</reference>
<gene>
    <name evidence="2" type="ORF">J4H91_04565</name>
</gene>
<dbReference type="EMBL" id="JAGDYL010000006">
    <property type="protein sequence ID" value="MBO1804591.1"/>
    <property type="molecule type" value="Genomic_DNA"/>
</dbReference>
<name>A0A939RY79_9MICO</name>
<protein>
    <submittedName>
        <fullName evidence="2">Uncharacterized protein</fullName>
    </submittedName>
</protein>
<proteinExistence type="predicted"/>
<comment type="caution">
    <text evidence="2">The sequence shown here is derived from an EMBL/GenBank/DDBJ whole genome shotgun (WGS) entry which is preliminary data.</text>
</comment>
<organism evidence="2 3">
    <name type="scientific">Leucobacter ruminantium</name>
    <dbReference type="NCBI Taxonomy" id="1289170"/>
    <lineage>
        <taxon>Bacteria</taxon>
        <taxon>Bacillati</taxon>
        <taxon>Actinomycetota</taxon>
        <taxon>Actinomycetes</taxon>
        <taxon>Micrococcales</taxon>
        <taxon>Microbacteriaceae</taxon>
        <taxon>Leucobacter</taxon>
    </lineage>
</organism>
<dbReference type="Proteomes" id="UP000664398">
    <property type="component" value="Unassembled WGS sequence"/>
</dbReference>
<dbReference type="AlphaFoldDB" id="A0A939RY79"/>
<keyword evidence="3" id="KW-1185">Reference proteome</keyword>